<dbReference type="InterPro" id="IPR023696">
    <property type="entry name" value="Ureohydrolase_dom_sf"/>
</dbReference>
<sequence length="165" mass="17665">MSERPLASINISDDNIAFTAALPCMQDLIIVDVFNGGIFPKDEDAWPAINVSVPLRSGAGDAEYLKAVRQALEDATQWPQPDLVFYNAGTDVLEGDPLGRFNISAAGIQQRDQMVFEHALHTAKAPIVMTLSGGYAPKSSDVISASLSNLIRSFQLNAIPGSSSM</sequence>
<dbReference type="EMBL" id="HBIP01024703">
    <property type="protein sequence ID" value="CAE0499783.1"/>
    <property type="molecule type" value="Transcribed_RNA"/>
</dbReference>
<name>A0A7S3VQH8_DUNTE</name>
<evidence type="ECO:0000313" key="2">
    <source>
        <dbReference type="EMBL" id="CAE0499783.1"/>
    </source>
</evidence>
<proteinExistence type="predicted"/>
<dbReference type="GO" id="GO:0000118">
    <property type="term" value="C:histone deacetylase complex"/>
    <property type="evidence" value="ECO:0007669"/>
    <property type="project" value="TreeGrafter"/>
</dbReference>
<dbReference type="GO" id="GO:0040029">
    <property type="term" value="P:epigenetic regulation of gene expression"/>
    <property type="evidence" value="ECO:0007669"/>
    <property type="project" value="TreeGrafter"/>
</dbReference>
<feature type="domain" description="Histone deacetylase" evidence="1">
    <location>
        <begin position="29"/>
        <end position="143"/>
    </location>
</feature>
<dbReference type="InterPro" id="IPR037138">
    <property type="entry name" value="His_deacetylse_dom_sf"/>
</dbReference>
<dbReference type="Pfam" id="PF00850">
    <property type="entry name" value="Hist_deacetyl"/>
    <property type="match status" value="1"/>
</dbReference>
<reference evidence="2" key="1">
    <citation type="submission" date="2021-01" db="EMBL/GenBank/DDBJ databases">
        <authorList>
            <person name="Corre E."/>
            <person name="Pelletier E."/>
            <person name="Niang G."/>
            <person name="Scheremetjew M."/>
            <person name="Finn R."/>
            <person name="Kale V."/>
            <person name="Holt S."/>
            <person name="Cochrane G."/>
            <person name="Meng A."/>
            <person name="Brown T."/>
            <person name="Cohen L."/>
        </authorList>
    </citation>
    <scope>NUCLEOTIDE SEQUENCE</scope>
    <source>
        <strain evidence="2">CCMP1320</strain>
    </source>
</reference>
<dbReference type="PANTHER" id="PTHR10625">
    <property type="entry name" value="HISTONE DEACETYLASE HDAC1-RELATED"/>
    <property type="match status" value="1"/>
</dbReference>
<protein>
    <recommendedName>
        <fullName evidence="1">Histone deacetylase domain-containing protein</fullName>
    </recommendedName>
</protein>
<dbReference type="InterPro" id="IPR023801">
    <property type="entry name" value="His_deacetylse_dom"/>
</dbReference>
<evidence type="ECO:0000259" key="1">
    <source>
        <dbReference type="Pfam" id="PF00850"/>
    </source>
</evidence>
<accession>A0A7S3VQH8</accession>
<dbReference type="PANTHER" id="PTHR10625:SF23">
    <property type="entry name" value="HISTONE DEACETYLASE 11"/>
    <property type="match status" value="1"/>
</dbReference>
<dbReference type="SUPFAM" id="SSF52768">
    <property type="entry name" value="Arginase/deacetylase"/>
    <property type="match status" value="1"/>
</dbReference>
<organism evidence="2">
    <name type="scientific">Dunaliella tertiolecta</name>
    <name type="common">Green alga</name>
    <dbReference type="NCBI Taxonomy" id="3047"/>
    <lineage>
        <taxon>Eukaryota</taxon>
        <taxon>Viridiplantae</taxon>
        <taxon>Chlorophyta</taxon>
        <taxon>core chlorophytes</taxon>
        <taxon>Chlorophyceae</taxon>
        <taxon>CS clade</taxon>
        <taxon>Chlamydomonadales</taxon>
        <taxon>Dunaliellaceae</taxon>
        <taxon>Dunaliella</taxon>
    </lineage>
</organism>
<dbReference type="AlphaFoldDB" id="A0A7S3VQH8"/>
<gene>
    <name evidence="2" type="ORF">DTER00134_LOCUS14856</name>
</gene>
<dbReference type="Gene3D" id="3.40.800.20">
    <property type="entry name" value="Histone deacetylase domain"/>
    <property type="match status" value="1"/>
</dbReference>
<dbReference type="GO" id="GO:0004407">
    <property type="term" value="F:histone deacetylase activity"/>
    <property type="evidence" value="ECO:0007669"/>
    <property type="project" value="TreeGrafter"/>
</dbReference>